<dbReference type="HOGENOM" id="CLU_049734_0_0_7"/>
<dbReference type="Proteomes" id="UP000002714">
    <property type="component" value="Chromosome"/>
</dbReference>
<gene>
    <name evidence="1" type="ordered locus">Suden_1763</name>
</gene>
<keyword evidence="2" id="KW-1185">Reference proteome</keyword>
<dbReference type="GO" id="GO:0016020">
    <property type="term" value="C:membrane"/>
    <property type="evidence" value="ECO:0007669"/>
    <property type="project" value="InterPro"/>
</dbReference>
<dbReference type="STRING" id="326298.Suden_1763"/>
<sequence>MLYSGYNSNEAQNQYATAIGGILKYELAEYKGFNAAMEVTAAQDINFATGDDTKQNSEISSEKGSYIELSQAYINYKNDGLNLRAGRQLIDTPLADSDDIRMILNTFEAYIATYENEGLMLTGGLLTKWQGVDTELSPSNHWSDTGDDGTYFGGISYSTKFLDTRVWYYDISKDTNPNSATGNVANSSLYADISLHLAISQNYAIHANAQYLNQKESHDSAIDSSIYGVMAEFVIFEDFAISAAYNKSKREADKRSFSGFGGGTLYTNMDSMIIDAITADRDAKAIVMGITYRIGKFGFMYAYGDFDGDANSLQAKEHIIEQNLGFEYKANENLTIAAIYVKNSDKENSGSNDGDWENIRVFASYSF</sequence>
<accession>Q30PP4</accession>
<organism evidence="1 2">
    <name type="scientific">Sulfurimonas denitrificans (strain ATCC 33889 / DSM 1251)</name>
    <name type="common">Thiomicrospira denitrificans (strain ATCC 33889 / DSM 1251)</name>
    <dbReference type="NCBI Taxonomy" id="326298"/>
    <lineage>
        <taxon>Bacteria</taxon>
        <taxon>Pseudomonadati</taxon>
        <taxon>Campylobacterota</taxon>
        <taxon>Epsilonproteobacteria</taxon>
        <taxon>Campylobacterales</taxon>
        <taxon>Sulfurimonadaceae</taxon>
        <taxon>Sulfurimonas</taxon>
    </lineage>
</organism>
<evidence type="ECO:0000313" key="1">
    <source>
        <dbReference type="EMBL" id="ABB45037.1"/>
    </source>
</evidence>
<protein>
    <recommendedName>
        <fullName evidence="3">Outer membrane porin</fullName>
    </recommendedName>
</protein>
<name>Q30PP4_SULDN</name>
<dbReference type="GO" id="GO:0015288">
    <property type="term" value="F:porin activity"/>
    <property type="evidence" value="ECO:0007669"/>
    <property type="project" value="InterPro"/>
</dbReference>
<dbReference type="eggNOG" id="COG3203">
    <property type="taxonomic scope" value="Bacteria"/>
</dbReference>
<dbReference type="Gene3D" id="2.40.160.10">
    <property type="entry name" value="Porin"/>
    <property type="match status" value="1"/>
</dbReference>
<evidence type="ECO:0008006" key="3">
    <source>
        <dbReference type="Google" id="ProtNLM"/>
    </source>
</evidence>
<dbReference type="InterPro" id="IPR023614">
    <property type="entry name" value="Porin_dom_sf"/>
</dbReference>
<dbReference type="SUPFAM" id="SSF56935">
    <property type="entry name" value="Porins"/>
    <property type="match status" value="1"/>
</dbReference>
<dbReference type="KEGG" id="tdn:Suden_1763"/>
<dbReference type="EMBL" id="CP000153">
    <property type="protein sequence ID" value="ABB45037.1"/>
    <property type="molecule type" value="Genomic_DNA"/>
</dbReference>
<dbReference type="OrthoDB" id="9125at2"/>
<evidence type="ECO:0000313" key="2">
    <source>
        <dbReference type="Proteomes" id="UP000002714"/>
    </source>
</evidence>
<reference evidence="1 2" key="1">
    <citation type="journal article" date="2008" name="Appl. Environ. Microbiol.">
        <title>Genome of the epsilonproteobacterial chemolithoautotroph Sulfurimonas denitrificans.</title>
        <authorList>
            <person name="Sievert S.M."/>
            <person name="Scott K.M."/>
            <person name="Klotz M.G."/>
            <person name="Chain P.S.G."/>
            <person name="Hauser L.J."/>
            <person name="Hemp J."/>
            <person name="Huegler M."/>
            <person name="Land M."/>
            <person name="Lapidus A."/>
            <person name="Larimer F.W."/>
            <person name="Lucas S."/>
            <person name="Malfatti S.A."/>
            <person name="Meyer F."/>
            <person name="Paulsen I.T."/>
            <person name="Ren Q."/>
            <person name="Simon J."/>
            <person name="Bailey K."/>
            <person name="Diaz E."/>
            <person name="Fitzpatrick K.A."/>
            <person name="Glover B."/>
            <person name="Gwatney N."/>
            <person name="Korajkic A."/>
            <person name="Long A."/>
            <person name="Mobberley J.M."/>
            <person name="Pantry S.N."/>
            <person name="Pazder G."/>
            <person name="Peterson S."/>
            <person name="Quintanilla J.D."/>
            <person name="Sprinkle R."/>
            <person name="Stephens J."/>
            <person name="Thomas P."/>
            <person name="Vaughn R."/>
            <person name="Weber M.J."/>
            <person name="Wooten L.L."/>
        </authorList>
    </citation>
    <scope>NUCLEOTIDE SEQUENCE [LARGE SCALE GENOMIC DNA]</scope>
    <source>
        <strain evidence="2">ATCC 33889 / DSM 1251</strain>
    </source>
</reference>
<proteinExistence type="predicted"/>
<dbReference type="AlphaFoldDB" id="Q30PP4"/>